<feature type="compositionally biased region" description="Pro residues" evidence="1">
    <location>
        <begin position="249"/>
        <end position="259"/>
    </location>
</feature>
<feature type="compositionally biased region" description="Polar residues" evidence="1">
    <location>
        <begin position="75"/>
        <end position="91"/>
    </location>
</feature>
<name>A0AAD5SMN9_9FUNG</name>
<dbReference type="AlphaFoldDB" id="A0AAD5SMN9"/>
<gene>
    <name evidence="2" type="ORF">HK097_003046</name>
</gene>
<keyword evidence="3" id="KW-1185">Reference proteome</keyword>
<feature type="region of interest" description="Disordered" evidence="1">
    <location>
        <begin position="303"/>
        <end position="395"/>
    </location>
</feature>
<comment type="caution">
    <text evidence="2">The sequence shown here is derived from an EMBL/GenBank/DDBJ whole genome shotgun (WGS) entry which is preliminary data.</text>
</comment>
<feature type="region of interest" description="Disordered" evidence="1">
    <location>
        <begin position="1"/>
        <end position="160"/>
    </location>
</feature>
<proteinExistence type="predicted"/>
<feature type="region of interest" description="Disordered" evidence="1">
    <location>
        <begin position="215"/>
        <end position="263"/>
    </location>
</feature>
<feature type="compositionally biased region" description="Polar residues" evidence="1">
    <location>
        <begin position="382"/>
        <end position="395"/>
    </location>
</feature>
<dbReference type="Proteomes" id="UP001212841">
    <property type="component" value="Unassembled WGS sequence"/>
</dbReference>
<evidence type="ECO:0000256" key="1">
    <source>
        <dbReference type="SAM" id="MobiDB-lite"/>
    </source>
</evidence>
<feature type="compositionally biased region" description="Low complexity" evidence="1">
    <location>
        <begin position="303"/>
        <end position="313"/>
    </location>
</feature>
<feature type="compositionally biased region" description="Basic and acidic residues" evidence="1">
    <location>
        <begin position="62"/>
        <end position="72"/>
    </location>
</feature>
<feature type="compositionally biased region" description="Low complexity" evidence="1">
    <location>
        <begin position="93"/>
        <end position="108"/>
    </location>
</feature>
<sequence length="395" mass="44179">MLQGTLEKARTPGQNRASQIVLGTWSEKPESSYRSMTFTTPEKRQKGGSHLAYPSEIRSAGRLRDRSSDIFHLRTPQTQRSEQPDETQQAERSAASHLSSHASTPSSSGRRYHMQSDIFNLSEPPTPKYTPATPTHYDSFERNNSFAFPPGSSTPHADTHAFPHEHLHSAISNISDSKYPSDEFLVKEDQPSVDLPFKQDRPQSIHQDHYHVEERYEPSTPSTHSRRPTYPSVPRTPYAVEEPTSTSFFPPPPSTPPVHTPYATDMTDPLLRPQSTTKLRETPYATSSHGTYTPTYHQQQTYTRSPAAPFTPTTPGPEEKLSSRRHYPNTSQSDIFNMSHRPSLSGEDRSVWPDVASAAESRPGGLTSAELNKERVGRGRNSAGSSSQGMNGFWY</sequence>
<organism evidence="2 3">
    <name type="scientific">Rhizophlyctis rosea</name>
    <dbReference type="NCBI Taxonomy" id="64517"/>
    <lineage>
        <taxon>Eukaryota</taxon>
        <taxon>Fungi</taxon>
        <taxon>Fungi incertae sedis</taxon>
        <taxon>Chytridiomycota</taxon>
        <taxon>Chytridiomycota incertae sedis</taxon>
        <taxon>Chytridiomycetes</taxon>
        <taxon>Rhizophlyctidales</taxon>
        <taxon>Rhizophlyctidaceae</taxon>
        <taxon>Rhizophlyctis</taxon>
    </lineage>
</organism>
<protein>
    <submittedName>
        <fullName evidence="2">Uncharacterized protein</fullName>
    </submittedName>
</protein>
<dbReference type="EMBL" id="JADGJD010000017">
    <property type="protein sequence ID" value="KAJ3056886.1"/>
    <property type="molecule type" value="Genomic_DNA"/>
</dbReference>
<accession>A0AAD5SMN9</accession>
<evidence type="ECO:0000313" key="3">
    <source>
        <dbReference type="Proteomes" id="UP001212841"/>
    </source>
</evidence>
<feature type="compositionally biased region" description="Polar residues" evidence="1">
    <location>
        <begin position="142"/>
        <end position="156"/>
    </location>
</feature>
<reference evidence="2" key="1">
    <citation type="submission" date="2020-05" db="EMBL/GenBank/DDBJ databases">
        <title>Phylogenomic resolution of chytrid fungi.</title>
        <authorList>
            <person name="Stajich J.E."/>
            <person name="Amses K."/>
            <person name="Simmons R."/>
            <person name="Seto K."/>
            <person name="Myers J."/>
            <person name="Bonds A."/>
            <person name="Quandt C.A."/>
            <person name="Barry K."/>
            <person name="Liu P."/>
            <person name="Grigoriev I."/>
            <person name="Longcore J.E."/>
            <person name="James T.Y."/>
        </authorList>
    </citation>
    <scope>NUCLEOTIDE SEQUENCE</scope>
    <source>
        <strain evidence="2">JEL0318</strain>
    </source>
</reference>
<feature type="compositionally biased region" description="Polar residues" evidence="1">
    <location>
        <begin position="328"/>
        <end position="342"/>
    </location>
</feature>
<evidence type="ECO:0000313" key="2">
    <source>
        <dbReference type="EMBL" id="KAJ3056886.1"/>
    </source>
</evidence>